<feature type="compositionally biased region" description="Acidic residues" evidence="1">
    <location>
        <begin position="67"/>
        <end position="76"/>
    </location>
</feature>
<gene>
    <name evidence="2" type="ordered locus">Os08g0293250</name>
    <name evidence="2" type="ORF">OSNPB_080293250</name>
</gene>
<accession>A0A0N7KPL7</accession>
<sequence length="97" mass="10619">ADAATSRHLPLPLRQRDTATHSHDGLSCAEAGEGEVGHHEQGQRRRRPLVEDAPRAADGAQPGPVLDEGEAADNEAEDVRREKSIETYKIDIFKVLE</sequence>
<dbReference type="InParanoid" id="A0A0N7KPL7"/>
<evidence type="ECO:0000256" key="1">
    <source>
        <dbReference type="SAM" id="MobiDB-lite"/>
    </source>
</evidence>
<dbReference type="Proteomes" id="UP000059680">
    <property type="component" value="Chromosome 8"/>
</dbReference>
<evidence type="ECO:0000313" key="2">
    <source>
        <dbReference type="EMBL" id="BAT04770.1"/>
    </source>
</evidence>
<feature type="compositionally biased region" description="Basic and acidic residues" evidence="1">
    <location>
        <begin position="35"/>
        <end position="55"/>
    </location>
</feature>
<dbReference type="AlphaFoldDB" id="A0A0N7KPL7"/>
<dbReference type="Gramene" id="Os08t0293250-00">
    <property type="protein sequence ID" value="Os08t0293250-00"/>
    <property type="gene ID" value="Os08g0293250"/>
</dbReference>
<dbReference type="PaxDb" id="39947-A0A0N7KPL7"/>
<proteinExistence type="predicted"/>
<feature type="non-terminal residue" evidence="2">
    <location>
        <position position="97"/>
    </location>
</feature>
<reference evidence="3" key="1">
    <citation type="journal article" date="2005" name="Nature">
        <title>The map-based sequence of the rice genome.</title>
        <authorList>
            <consortium name="International rice genome sequencing project (IRGSP)"/>
            <person name="Matsumoto T."/>
            <person name="Wu J."/>
            <person name="Kanamori H."/>
            <person name="Katayose Y."/>
            <person name="Fujisawa M."/>
            <person name="Namiki N."/>
            <person name="Mizuno H."/>
            <person name="Yamamoto K."/>
            <person name="Antonio B.A."/>
            <person name="Baba T."/>
            <person name="Sakata K."/>
            <person name="Nagamura Y."/>
            <person name="Aoki H."/>
            <person name="Arikawa K."/>
            <person name="Arita K."/>
            <person name="Bito T."/>
            <person name="Chiden Y."/>
            <person name="Fujitsuka N."/>
            <person name="Fukunaka R."/>
            <person name="Hamada M."/>
            <person name="Harada C."/>
            <person name="Hayashi A."/>
            <person name="Hijishita S."/>
            <person name="Honda M."/>
            <person name="Hosokawa S."/>
            <person name="Ichikawa Y."/>
            <person name="Idonuma A."/>
            <person name="Iijima M."/>
            <person name="Ikeda M."/>
            <person name="Ikeno M."/>
            <person name="Ito K."/>
            <person name="Ito S."/>
            <person name="Ito T."/>
            <person name="Ito Y."/>
            <person name="Ito Y."/>
            <person name="Iwabuchi A."/>
            <person name="Kamiya K."/>
            <person name="Karasawa W."/>
            <person name="Kurita K."/>
            <person name="Katagiri S."/>
            <person name="Kikuta A."/>
            <person name="Kobayashi H."/>
            <person name="Kobayashi N."/>
            <person name="Machita K."/>
            <person name="Maehara T."/>
            <person name="Masukawa M."/>
            <person name="Mizubayashi T."/>
            <person name="Mukai Y."/>
            <person name="Nagasaki H."/>
            <person name="Nagata Y."/>
            <person name="Naito S."/>
            <person name="Nakashima M."/>
            <person name="Nakama Y."/>
            <person name="Nakamichi Y."/>
            <person name="Nakamura M."/>
            <person name="Meguro A."/>
            <person name="Negishi M."/>
            <person name="Ohta I."/>
            <person name="Ohta T."/>
            <person name="Okamoto M."/>
            <person name="Ono N."/>
            <person name="Saji S."/>
            <person name="Sakaguchi M."/>
            <person name="Sakai K."/>
            <person name="Shibata M."/>
            <person name="Shimokawa T."/>
            <person name="Song J."/>
            <person name="Takazaki Y."/>
            <person name="Terasawa K."/>
            <person name="Tsugane M."/>
            <person name="Tsuji K."/>
            <person name="Ueda S."/>
            <person name="Waki K."/>
            <person name="Yamagata H."/>
            <person name="Yamamoto M."/>
            <person name="Yamamoto S."/>
            <person name="Yamane H."/>
            <person name="Yoshiki S."/>
            <person name="Yoshihara R."/>
            <person name="Yukawa K."/>
            <person name="Zhong H."/>
            <person name="Yano M."/>
            <person name="Yuan Q."/>
            <person name="Ouyang S."/>
            <person name="Liu J."/>
            <person name="Jones K.M."/>
            <person name="Gansberger K."/>
            <person name="Moffat K."/>
            <person name="Hill J."/>
            <person name="Bera J."/>
            <person name="Fadrosh D."/>
            <person name="Jin S."/>
            <person name="Johri S."/>
            <person name="Kim M."/>
            <person name="Overton L."/>
            <person name="Reardon M."/>
            <person name="Tsitrin T."/>
            <person name="Vuong H."/>
            <person name="Weaver B."/>
            <person name="Ciecko A."/>
            <person name="Tallon L."/>
            <person name="Jackson J."/>
            <person name="Pai G."/>
            <person name="Aken S.V."/>
            <person name="Utterback T."/>
            <person name="Reidmuller S."/>
            <person name="Feldblyum T."/>
            <person name="Hsiao J."/>
            <person name="Zismann V."/>
            <person name="Iobst S."/>
            <person name="de Vazeille A.R."/>
            <person name="Buell C.R."/>
            <person name="Ying K."/>
            <person name="Li Y."/>
            <person name="Lu T."/>
            <person name="Huang Y."/>
            <person name="Zhao Q."/>
            <person name="Feng Q."/>
            <person name="Zhang L."/>
            <person name="Zhu J."/>
            <person name="Weng Q."/>
            <person name="Mu J."/>
            <person name="Lu Y."/>
            <person name="Fan D."/>
            <person name="Liu Y."/>
            <person name="Guan J."/>
            <person name="Zhang Y."/>
            <person name="Yu S."/>
            <person name="Liu X."/>
            <person name="Zhang Y."/>
            <person name="Hong G."/>
            <person name="Han B."/>
            <person name="Choisne N."/>
            <person name="Demange N."/>
            <person name="Orjeda G."/>
            <person name="Samain S."/>
            <person name="Cattolico L."/>
            <person name="Pelletier E."/>
            <person name="Couloux A."/>
            <person name="Segurens B."/>
            <person name="Wincker P."/>
            <person name="D'Hont A."/>
            <person name="Scarpelli C."/>
            <person name="Weissenbach J."/>
            <person name="Salanoubat M."/>
            <person name="Quetier F."/>
            <person name="Yu Y."/>
            <person name="Kim H.R."/>
            <person name="Rambo T."/>
            <person name="Currie J."/>
            <person name="Collura K."/>
            <person name="Luo M."/>
            <person name="Yang T."/>
            <person name="Ammiraju J.S.S."/>
            <person name="Engler F."/>
            <person name="Soderlund C."/>
            <person name="Wing R.A."/>
            <person name="Palmer L.E."/>
            <person name="de la Bastide M."/>
            <person name="Spiegel L."/>
            <person name="Nascimento L."/>
            <person name="Zutavern T."/>
            <person name="O'Shaughnessy A."/>
            <person name="Dike S."/>
            <person name="Dedhia N."/>
            <person name="Preston R."/>
            <person name="Balija V."/>
            <person name="McCombie W.R."/>
            <person name="Chow T."/>
            <person name="Chen H."/>
            <person name="Chung M."/>
            <person name="Chen C."/>
            <person name="Shaw J."/>
            <person name="Wu H."/>
            <person name="Hsiao K."/>
            <person name="Chao Y."/>
            <person name="Chu M."/>
            <person name="Cheng C."/>
            <person name="Hour A."/>
            <person name="Lee P."/>
            <person name="Lin S."/>
            <person name="Lin Y."/>
            <person name="Liou J."/>
            <person name="Liu S."/>
            <person name="Hsing Y."/>
            <person name="Raghuvanshi S."/>
            <person name="Mohanty A."/>
            <person name="Bharti A.K."/>
            <person name="Gaur A."/>
            <person name="Gupta V."/>
            <person name="Kumar D."/>
            <person name="Ravi V."/>
            <person name="Vij S."/>
            <person name="Kapur A."/>
            <person name="Khurana P."/>
            <person name="Khurana P."/>
            <person name="Khurana J.P."/>
            <person name="Tyagi A.K."/>
            <person name="Gaikwad K."/>
            <person name="Singh A."/>
            <person name="Dalal V."/>
            <person name="Srivastava S."/>
            <person name="Dixit A."/>
            <person name="Pal A.K."/>
            <person name="Ghazi I.A."/>
            <person name="Yadav M."/>
            <person name="Pandit A."/>
            <person name="Bhargava A."/>
            <person name="Sureshbabu K."/>
            <person name="Batra K."/>
            <person name="Sharma T.R."/>
            <person name="Mohapatra T."/>
            <person name="Singh N.K."/>
            <person name="Messing J."/>
            <person name="Nelson A.B."/>
            <person name="Fuks G."/>
            <person name="Kavchok S."/>
            <person name="Keizer G."/>
            <person name="Linton E."/>
            <person name="Llaca V."/>
            <person name="Song R."/>
            <person name="Tanyolac B."/>
            <person name="Young S."/>
            <person name="Ho-Il K."/>
            <person name="Hahn J.H."/>
            <person name="Sangsakoo G."/>
            <person name="Vanavichit A."/>
            <person name="de Mattos Luiz.A.T."/>
            <person name="Zimmer P.D."/>
            <person name="Malone G."/>
            <person name="Dellagostin O."/>
            <person name="de Oliveira A.C."/>
            <person name="Bevan M."/>
            <person name="Bancroft I."/>
            <person name="Minx P."/>
            <person name="Cordum H."/>
            <person name="Wilson R."/>
            <person name="Cheng Z."/>
            <person name="Jin W."/>
            <person name="Jiang J."/>
            <person name="Leong S.A."/>
            <person name="Iwama H."/>
            <person name="Gojobori T."/>
            <person name="Itoh T."/>
            <person name="Niimura Y."/>
            <person name="Fujii Y."/>
            <person name="Habara T."/>
            <person name="Sakai H."/>
            <person name="Sato Y."/>
            <person name="Wilson G."/>
            <person name="Kumar K."/>
            <person name="McCouch S."/>
            <person name="Juretic N."/>
            <person name="Hoen D."/>
            <person name="Wright S."/>
            <person name="Bruskiewich R."/>
            <person name="Bureau T."/>
            <person name="Miyao A."/>
            <person name="Hirochika H."/>
            <person name="Nishikawa T."/>
            <person name="Kadowaki K."/>
            <person name="Sugiura M."/>
            <person name="Burr B."/>
            <person name="Sasaki T."/>
        </authorList>
    </citation>
    <scope>NUCLEOTIDE SEQUENCE [LARGE SCALE GENOMIC DNA]</scope>
    <source>
        <strain evidence="3">cv. Nipponbare</strain>
    </source>
</reference>
<name>A0A0N7KPL7_ORYSJ</name>
<keyword evidence="3" id="KW-1185">Reference proteome</keyword>
<dbReference type="EMBL" id="AP014964">
    <property type="protein sequence ID" value="BAT04770.1"/>
    <property type="molecule type" value="Genomic_DNA"/>
</dbReference>
<protein>
    <submittedName>
        <fullName evidence="2">Os08g0293250 protein</fullName>
    </submittedName>
</protein>
<evidence type="ECO:0000313" key="3">
    <source>
        <dbReference type="Proteomes" id="UP000059680"/>
    </source>
</evidence>
<reference evidence="2 3" key="2">
    <citation type="journal article" date="2013" name="Plant Cell Physiol.">
        <title>Rice Annotation Project Database (RAP-DB): an integrative and interactive database for rice genomics.</title>
        <authorList>
            <person name="Sakai H."/>
            <person name="Lee S.S."/>
            <person name="Tanaka T."/>
            <person name="Numa H."/>
            <person name="Kim J."/>
            <person name="Kawahara Y."/>
            <person name="Wakimoto H."/>
            <person name="Yang C.C."/>
            <person name="Iwamoto M."/>
            <person name="Abe T."/>
            <person name="Yamada Y."/>
            <person name="Muto A."/>
            <person name="Inokuchi H."/>
            <person name="Ikemura T."/>
            <person name="Matsumoto T."/>
            <person name="Sasaki T."/>
            <person name="Itoh T."/>
        </authorList>
    </citation>
    <scope>NUCLEOTIDE SEQUENCE [LARGE SCALE GENOMIC DNA]</scope>
    <source>
        <strain evidence="3">cv. Nipponbare</strain>
    </source>
</reference>
<feature type="compositionally biased region" description="Basic and acidic residues" evidence="1">
    <location>
        <begin position="14"/>
        <end position="24"/>
    </location>
</feature>
<reference evidence="2 3" key="3">
    <citation type="journal article" date="2013" name="Rice">
        <title>Improvement of the Oryza sativa Nipponbare reference genome using next generation sequence and optical map data.</title>
        <authorList>
            <person name="Kawahara Y."/>
            <person name="de la Bastide M."/>
            <person name="Hamilton J.P."/>
            <person name="Kanamori H."/>
            <person name="McCombie W.R."/>
            <person name="Ouyang S."/>
            <person name="Schwartz D.C."/>
            <person name="Tanaka T."/>
            <person name="Wu J."/>
            <person name="Zhou S."/>
            <person name="Childs K.L."/>
            <person name="Davidson R.M."/>
            <person name="Lin H."/>
            <person name="Quesada-Ocampo L."/>
            <person name="Vaillancourt B."/>
            <person name="Sakai H."/>
            <person name="Lee S.S."/>
            <person name="Kim J."/>
            <person name="Numa H."/>
            <person name="Itoh T."/>
            <person name="Buell C.R."/>
            <person name="Matsumoto T."/>
        </authorList>
    </citation>
    <scope>NUCLEOTIDE SEQUENCE [LARGE SCALE GENOMIC DNA]</scope>
    <source>
        <strain evidence="3">cv. Nipponbare</strain>
    </source>
</reference>
<feature type="region of interest" description="Disordered" evidence="1">
    <location>
        <begin position="1"/>
        <end position="79"/>
    </location>
</feature>
<organism evidence="2 3">
    <name type="scientific">Oryza sativa subsp. japonica</name>
    <name type="common">Rice</name>
    <dbReference type="NCBI Taxonomy" id="39947"/>
    <lineage>
        <taxon>Eukaryota</taxon>
        <taxon>Viridiplantae</taxon>
        <taxon>Streptophyta</taxon>
        <taxon>Embryophyta</taxon>
        <taxon>Tracheophyta</taxon>
        <taxon>Spermatophyta</taxon>
        <taxon>Magnoliopsida</taxon>
        <taxon>Liliopsida</taxon>
        <taxon>Poales</taxon>
        <taxon>Poaceae</taxon>
        <taxon>BOP clade</taxon>
        <taxon>Oryzoideae</taxon>
        <taxon>Oryzeae</taxon>
        <taxon>Oryzinae</taxon>
        <taxon>Oryza</taxon>
        <taxon>Oryza sativa</taxon>
    </lineage>
</organism>